<protein>
    <submittedName>
        <fullName evidence="3">Cysteine hydrolase</fullName>
    </submittedName>
</protein>
<feature type="domain" description="Isochorismatase-like" evidence="2">
    <location>
        <begin position="8"/>
        <end position="170"/>
    </location>
</feature>
<evidence type="ECO:0000256" key="1">
    <source>
        <dbReference type="ARBA" id="ARBA00022801"/>
    </source>
</evidence>
<dbReference type="Pfam" id="PF00857">
    <property type="entry name" value="Isochorismatase"/>
    <property type="match status" value="1"/>
</dbReference>
<dbReference type="InterPro" id="IPR000868">
    <property type="entry name" value="Isochorismatase-like_dom"/>
</dbReference>
<evidence type="ECO:0000259" key="2">
    <source>
        <dbReference type="Pfam" id="PF00857"/>
    </source>
</evidence>
<dbReference type="InterPro" id="IPR050272">
    <property type="entry name" value="Isochorismatase-like_hydrls"/>
</dbReference>
<dbReference type="CDD" id="cd01014">
    <property type="entry name" value="nicotinamidase_related"/>
    <property type="match status" value="1"/>
</dbReference>
<name>A0A4Z0ART7_9PSED</name>
<dbReference type="OrthoDB" id="5360912at2"/>
<dbReference type="RefSeq" id="WP_135289572.1">
    <property type="nucleotide sequence ID" value="NZ_QUZU01000013.1"/>
</dbReference>
<dbReference type="PANTHER" id="PTHR43540:SF1">
    <property type="entry name" value="ISOCHORISMATASE HYDROLASE"/>
    <property type="match status" value="1"/>
</dbReference>
<proteinExistence type="predicted"/>
<reference evidence="3 4" key="1">
    <citation type="journal article" date="2019" name="Syst. Appl. Microbiol.">
        <title>New species of pathogenic Pseudomonas isolated from citrus in Tunisia: Proposal of Pseudomonas kairouanensis sp. nov. and Pseudomonas nabeulensis sp. nov.</title>
        <authorList>
            <person name="Oueslati M."/>
            <person name="Mulet M."/>
            <person name="Gomila M."/>
            <person name="Berge O."/>
            <person name="Hajlaoui M.R."/>
            <person name="Lalucat J."/>
            <person name="Sadfi-Zouaoui N."/>
            <person name="Garcia-Valdes E."/>
        </authorList>
    </citation>
    <scope>NUCLEOTIDE SEQUENCE [LARGE SCALE GENOMIC DNA]</scope>
    <source>
        <strain evidence="3 4">KC12</strain>
    </source>
</reference>
<dbReference type="PANTHER" id="PTHR43540">
    <property type="entry name" value="PEROXYUREIDOACRYLATE/UREIDOACRYLATE AMIDOHYDROLASE-RELATED"/>
    <property type="match status" value="1"/>
</dbReference>
<dbReference type="AlphaFoldDB" id="A0A4Z0ART7"/>
<keyword evidence="4" id="KW-1185">Reference proteome</keyword>
<dbReference type="InterPro" id="IPR036380">
    <property type="entry name" value="Isochorismatase-like_sf"/>
</dbReference>
<dbReference type="EMBL" id="QUZU01000013">
    <property type="protein sequence ID" value="TFY89121.1"/>
    <property type="molecule type" value="Genomic_DNA"/>
</dbReference>
<gene>
    <name evidence="3" type="ORF">DYL59_13185</name>
</gene>
<evidence type="ECO:0000313" key="4">
    <source>
        <dbReference type="Proteomes" id="UP000297391"/>
    </source>
</evidence>
<sequence>MERLAVNTALIIIDMQQGMNQPTLGRRNNPVAELHMQHLLDTWRQSARPVVHVRHISRTPGSVFWPGQPGCEFQPALSPQPHEHVVEKNIPCAFTATGLERWLHARSIRQLVIVGVITNNSVEATARSAGNLGFDVSVVGDACYTFDQTDLSGRLWPAEDVHALSLSNLAMDYAKVVAADEILSHFAAA</sequence>
<accession>A0A4Z0ART7</accession>
<evidence type="ECO:0000313" key="3">
    <source>
        <dbReference type="EMBL" id="TFY89121.1"/>
    </source>
</evidence>
<keyword evidence="1 3" id="KW-0378">Hydrolase</keyword>
<organism evidence="3 4">
    <name type="scientific">Pseudomonas kairouanensis</name>
    <dbReference type="NCBI Taxonomy" id="2293832"/>
    <lineage>
        <taxon>Bacteria</taxon>
        <taxon>Pseudomonadati</taxon>
        <taxon>Pseudomonadota</taxon>
        <taxon>Gammaproteobacteria</taxon>
        <taxon>Pseudomonadales</taxon>
        <taxon>Pseudomonadaceae</taxon>
        <taxon>Pseudomonas</taxon>
    </lineage>
</organism>
<dbReference type="Gene3D" id="3.40.50.850">
    <property type="entry name" value="Isochorismatase-like"/>
    <property type="match status" value="1"/>
</dbReference>
<dbReference type="Proteomes" id="UP000297391">
    <property type="component" value="Unassembled WGS sequence"/>
</dbReference>
<dbReference type="SUPFAM" id="SSF52499">
    <property type="entry name" value="Isochorismatase-like hydrolases"/>
    <property type="match status" value="1"/>
</dbReference>
<comment type="caution">
    <text evidence="3">The sequence shown here is derived from an EMBL/GenBank/DDBJ whole genome shotgun (WGS) entry which is preliminary data.</text>
</comment>
<dbReference type="GO" id="GO:0016787">
    <property type="term" value="F:hydrolase activity"/>
    <property type="evidence" value="ECO:0007669"/>
    <property type="project" value="UniProtKB-KW"/>
</dbReference>